<comment type="subcellular location">
    <subcellularLocation>
        <location evidence="1">Endomembrane system</location>
        <topology evidence="1">Multi-pass membrane protein</topology>
    </subcellularLocation>
</comment>
<feature type="transmembrane region" description="Helical" evidence="8">
    <location>
        <begin position="147"/>
        <end position="168"/>
    </location>
</feature>
<keyword evidence="10" id="KW-1185">Reference proteome</keyword>
<gene>
    <name evidence="9" type="ORF">HAX54_049149</name>
</gene>
<evidence type="ECO:0000256" key="1">
    <source>
        <dbReference type="ARBA" id="ARBA00004127"/>
    </source>
</evidence>
<evidence type="ECO:0000256" key="8">
    <source>
        <dbReference type="SAM" id="Phobius"/>
    </source>
</evidence>
<keyword evidence="6 8" id="KW-0472">Membrane</keyword>
<proteinExistence type="predicted"/>
<protein>
    <submittedName>
        <fullName evidence="9">Uncharacterized protein</fullName>
    </submittedName>
</protein>
<evidence type="ECO:0000256" key="4">
    <source>
        <dbReference type="ARBA" id="ARBA00022692"/>
    </source>
</evidence>
<organism evidence="9 10">
    <name type="scientific">Datura stramonium</name>
    <name type="common">Jimsonweed</name>
    <name type="synonym">Common thornapple</name>
    <dbReference type="NCBI Taxonomy" id="4076"/>
    <lineage>
        <taxon>Eukaryota</taxon>
        <taxon>Viridiplantae</taxon>
        <taxon>Streptophyta</taxon>
        <taxon>Embryophyta</taxon>
        <taxon>Tracheophyta</taxon>
        <taxon>Spermatophyta</taxon>
        <taxon>Magnoliopsida</taxon>
        <taxon>eudicotyledons</taxon>
        <taxon>Gunneridae</taxon>
        <taxon>Pentapetalae</taxon>
        <taxon>asterids</taxon>
        <taxon>lamiids</taxon>
        <taxon>Solanales</taxon>
        <taxon>Solanaceae</taxon>
        <taxon>Solanoideae</taxon>
        <taxon>Datureae</taxon>
        <taxon>Datura</taxon>
    </lineage>
</organism>
<comment type="caution">
    <text evidence="9">The sequence shown here is derived from an EMBL/GenBank/DDBJ whole genome shotgun (WGS) entry which is preliminary data.</text>
</comment>
<sequence>VSSKISNGPIILNVDCDMYSNNSNSIQNALCFFMDEEKGHEISFEQFPQSFENATKNKLYGSLRVNGVVKFHYLDGYGGPWYVGSGCFHRRDTLYGEFSKEVRICLESACPGKIEENVHELEERLERLASSTYEENTQWGNEVSSRWFLPFAYFIIAELICSFAKFLWSGGAILGWWNELRMWLYKRTTSYFFAFLDVMLKLLGISNSTFIVTPKVSDEDVLLRYK</sequence>
<evidence type="ECO:0000256" key="5">
    <source>
        <dbReference type="ARBA" id="ARBA00022989"/>
    </source>
</evidence>
<keyword evidence="5 8" id="KW-1133">Transmembrane helix</keyword>
<feature type="transmembrane region" description="Helical" evidence="8">
    <location>
        <begin position="189"/>
        <end position="212"/>
    </location>
</feature>
<keyword evidence="2" id="KW-0328">Glycosyltransferase</keyword>
<dbReference type="Pfam" id="PF03552">
    <property type="entry name" value="Cellulose_synt"/>
    <property type="match status" value="1"/>
</dbReference>
<dbReference type="PANTHER" id="PTHR13301">
    <property type="entry name" value="X-BOX TRANSCRIPTION FACTOR-RELATED"/>
    <property type="match status" value="1"/>
</dbReference>
<evidence type="ECO:0000256" key="7">
    <source>
        <dbReference type="ARBA" id="ARBA00023316"/>
    </source>
</evidence>
<dbReference type="EMBL" id="JACEIK010008282">
    <property type="protein sequence ID" value="MCE3051221.1"/>
    <property type="molecule type" value="Genomic_DNA"/>
</dbReference>
<keyword evidence="3" id="KW-0808">Transferase</keyword>
<dbReference type="Gene3D" id="3.90.550.10">
    <property type="entry name" value="Spore Coat Polysaccharide Biosynthesis Protein SpsA, Chain A"/>
    <property type="match status" value="1"/>
</dbReference>
<keyword evidence="4 8" id="KW-0812">Transmembrane</keyword>
<dbReference type="InterPro" id="IPR005150">
    <property type="entry name" value="Cellulose_synth"/>
</dbReference>
<accession>A0ABS8WMS0</accession>
<dbReference type="Proteomes" id="UP000823775">
    <property type="component" value="Unassembled WGS sequence"/>
</dbReference>
<evidence type="ECO:0000256" key="3">
    <source>
        <dbReference type="ARBA" id="ARBA00022679"/>
    </source>
</evidence>
<feature type="non-terminal residue" evidence="9">
    <location>
        <position position="1"/>
    </location>
</feature>
<reference evidence="9 10" key="1">
    <citation type="journal article" date="2021" name="BMC Genomics">
        <title>Datura genome reveals duplications of psychoactive alkaloid biosynthetic genes and high mutation rate following tissue culture.</title>
        <authorList>
            <person name="Rajewski A."/>
            <person name="Carter-House D."/>
            <person name="Stajich J."/>
            <person name="Litt A."/>
        </authorList>
    </citation>
    <scope>NUCLEOTIDE SEQUENCE [LARGE SCALE GENOMIC DNA]</scope>
    <source>
        <strain evidence="9">AR-01</strain>
    </source>
</reference>
<evidence type="ECO:0000256" key="6">
    <source>
        <dbReference type="ARBA" id="ARBA00023136"/>
    </source>
</evidence>
<name>A0ABS8WMS0_DATST</name>
<keyword evidence="7" id="KW-0961">Cell wall biogenesis/degradation</keyword>
<dbReference type="InterPro" id="IPR029044">
    <property type="entry name" value="Nucleotide-diphossugar_trans"/>
</dbReference>
<evidence type="ECO:0000256" key="2">
    <source>
        <dbReference type="ARBA" id="ARBA00022676"/>
    </source>
</evidence>
<evidence type="ECO:0000313" key="10">
    <source>
        <dbReference type="Proteomes" id="UP000823775"/>
    </source>
</evidence>
<evidence type="ECO:0000313" key="9">
    <source>
        <dbReference type="EMBL" id="MCE3051221.1"/>
    </source>
</evidence>